<dbReference type="Pfam" id="PF00797">
    <property type="entry name" value="Acetyltransf_2"/>
    <property type="match status" value="1"/>
</dbReference>
<evidence type="ECO:0000256" key="2">
    <source>
        <dbReference type="RuleBase" id="RU003452"/>
    </source>
</evidence>
<sequence length="305" mass="35318">MASYTDEQISRYLRHIGYAQIEDVKRHFAENPLWLLTTIQILHMARVPFESLSLHYSKYRTLSLDLEDLFAKVVDRGRGGYCMEVNAFFAAVLRSLGFTLFSTGGRVRGEIGYKGWDHMVNIVTINNQRYLVDVGFGTNGATRPVPLRHGHEFLTVFPTQGMLEYCSIDAHTDPNQRVWVYLVRQNEEAPWQEMYCFGELEFISGDFEVMNMRTSSAPQSFFVQSVMCMQTILDEEKRNPVGKMILHRDYVKKQIGDGSEILKRLEREPQRVEALKQYFDIVLTEEEQKGIRGLVSELKDRSKHA</sequence>
<dbReference type="PANTHER" id="PTHR11786:SF0">
    <property type="entry name" value="ARYLAMINE N-ACETYLTRANSFERASE 4-RELATED"/>
    <property type="match status" value="1"/>
</dbReference>
<dbReference type="GO" id="GO:0016407">
    <property type="term" value="F:acetyltransferase activity"/>
    <property type="evidence" value="ECO:0007669"/>
    <property type="project" value="InterPro"/>
</dbReference>
<dbReference type="AlphaFoldDB" id="A0AAN6W071"/>
<dbReference type="InterPro" id="IPR038765">
    <property type="entry name" value="Papain-like_cys_pep_sf"/>
</dbReference>
<dbReference type="InterPro" id="IPR053710">
    <property type="entry name" value="Arylamine_NAT_domain_sf"/>
</dbReference>
<comment type="caution">
    <text evidence="3">The sequence shown here is derived from an EMBL/GenBank/DDBJ whole genome shotgun (WGS) entry which is preliminary data.</text>
</comment>
<dbReference type="Gene3D" id="3.30.2140.20">
    <property type="match status" value="1"/>
</dbReference>
<evidence type="ECO:0000313" key="4">
    <source>
        <dbReference type="Proteomes" id="UP001302321"/>
    </source>
</evidence>
<dbReference type="EMBL" id="MU866373">
    <property type="protein sequence ID" value="KAK4173044.1"/>
    <property type="molecule type" value="Genomic_DNA"/>
</dbReference>
<dbReference type="SUPFAM" id="SSF54001">
    <property type="entry name" value="Cysteine proteinases"/>
    <property type="match status" value="1"/>
</dbReference>
<name>A0AAN6W071_9PEZI</name>
<evidence type="ECO:0000313" key="3">
    <source>
        <dbReference type="EMBL" id="KAK4173044.1"/>
    </source>
</evidence>
<protein>
    <recommendedName>
        <fullName evidence="5">Arylamine N-acetyltransferase</fullName>
    </recommendedName>
</protein>
<evidence type="ECO:0008006" key="5">
    <source>
        <dbReference type="Google" id="ProtNLM"/>
    </source>
</evidence>
<keyword evidence="4" id="KW-1185">Reference proteome</keyword>
<proteinExistence type="inferred from homology"/>
<keyword evidence="2" id="KW-0012">Acyltransferase</keyword>
<gene>
    <name evidence="3" type="ORF">QBC36DRAFT_246328</name>
</gene>
<accession>A0AAN6W071</accession>
<dbReference type="PANTHER" id="PTHR11786">
    <property type="entry name" value="N-HYDROXYARYLAMINE O-ACETYLTRANSFERASE"/>
    <property type="match status" value="1"/>
</dbReference>
<dbReference type="PRINTS" id="PR01543">
    <property type="entry name" value="ANATRNSFRASE"/>
</dbReference>
<reference evidence="3" key="1">
    <citation type="journal article" date="2023" name="Mol. Phylogenet. Evol.">
        <title>Genome-scale phylogeny and comparative genomics of the fungal order Sordariales.</title>
        <authorList>
            <person name="Hensen N."/>
            <person name="Bonometti L."/>
            <person name="Westerberg I."/>
            <person name="Brannstrom I.O."/>
            <person name="Guillou S."/>
            <person name="Cros-Aarteil S."/>
            <person name="Calhoun S."/>
            <person name="Haridas S."/>
            <person name="Kuo A."/>
            <person name="Mondo S."/>
            <person name="Pangilinan J."/>
            <person name="Riley R."/>
            <person name="LaButti K."/>
            <person name="Andreopoulos B."/>
            <person name="Lipzen A."/>
            <person name="Chen C."/>
            <person name="Yan M."/>
            <person name="Daum C."/>
            <person name="Ng V."/>
            <person name="Clum A."/>
            <person name="Steindorff A."/>
            <person name="Ohm R.A."/>
            <person name="Martin F."/>
            <person name="Silar P."/>
            <person name="Natvig D.O."/>
            <person name="Lalanne C."/>
            <person name="Gautier V."/>
            <person name="Ament-Velasquez S.L."/>
            <person name="Kruys A."/>
            <person name="Hutchinson M.I."/>
            <person name="Powell A.J."/>
            <person name="Barry K."/>
            <person name="Miller A.N."/>
            <person name="Grigoriev I.V."/>
            <person name="Debuchy R."/>
            <person name="Gladieux P."/>
            <person name="Hiltunen Thoren M."/>
            <person name="Johannesson H."/>
        </authorList>
    </citation>
    <scope>NUCLEOTIDE SEQUENCE</scope>
    <source>
        <strain evidence="3">CBS 892.96</strain>
    </source>
</reference>
<reference evidence="3" key="2">
    <citation type="submission" date="2023-05" db="EMBL/GenBank/DDBJ databases">
        <authorList>
            <consortium name="Lawrence Berkeley National Laboratory"/>
            <person name="Steindorff A."/>
            <person name="Hensen N."/>
            <person name="Bonometti L."/>
            <person name="Westerberg I."/>
            <person name="Brannstrom I.O."/>
            <person name="Guillou S."/>
            <person name="Cros-Aarteil S."/>
            <person name="Calhoun S."/>
            <person name="Haridas S."/>
            <person name="Kuo A."/>
            <person name="Mondo S."/>
            <person name="Pangilinan J."/>
            <person name="Riley R."/>
            <person name="Labutti K."/>
            <person name="Andreopoulos B."/>
            <person name="Lipzen A."/>
            <person name="Chen C."/>
            <person name="Yanf M."/>
            <person name="Daum C."/>
            <person name="Ng V."/>
            <person name="Clum A."/>
            <person name="Ohm R."/>
            <person name="Martin F."/>
            <person name="Silar P."/>
            <person name="Natvig D."/>
            <person name="Lalanne C."/>
            <person name="Gautier V."/>
            <person name="Ament-Velasquez S.L."/>
            <person name="Kruys A."/>
            <person name="Hutchinson M.I."/>
            <person name="Powell A.J."/>
            <person name="Barry K."/>
            <person name="Miller A.N."/>
            <person name="Grigoriev I.V."/>
            <person name="Debuchy R."/>
            <person name="Gladieux P."/>
            <person name="Thoren M.H."/>
            <person name="Johannesson H."/>
        </authorList>
    </citation>
    <scope>NUCLEOTIDE SEQUENCE</scope>
    <source>
        <strain evidence="3">CBS 892.96</strain>
    </source>
</reference>
<organism evidence="3 4">
    <name type="scientific">Triangularia setosa</name>
    <dbReference type="NCBI Taxonomy" id="2587417"/>
    <lineage>
        <taxon>Eukaryota</taxon>
        <taxon>Fungi</taxon>
        <taxon>Dikarya</taxon>
        <taxon>Ascomycota</taxon>
        <taxon>Pezizomycotina</taxon>
        <taxon>Sordariomycetes</taxon>
        <taxon>Sordariomycetidae</taxon>
        <taxon>Sordariales</taxon>
        <taxon>Podosporaceae</taxon>
        <taxon>Triangularia</taxon>
    </lineage>
</organism>
<comment type="similarity">
    <text evidence="1 2">Belongs to the arylamine N-acetyltransferase family.</text>
</comment>
<dbReference type="Proteomes" id="UP001302321">
    <property type="component" value="Unassembled WGS sequence"/>
</dbReference>
<evidence type="ECO:0000256" key="1">
    <source>
        <dbReference type="ARBA" id="ARBA00006547"/>
    </source>
</evidence>
<keyword evidence="2" id="KW-0808">Transferase</keyword>
<dbReference type="InterPro" id="IPR001447">
    <property type="entry name" value="Arylamine_N-AcTrfase"/>
</dbReference>